<dbReference type="Proteomes" id="UP000294003">
    <property type="component" value="Unassembled WGS sequence"/>
</dbReference>
<feature type="domain" description="Thioesterase" evidence="1">
    <location>
        <begin position="24"/>
        <end position="255"/>
    </location>
</feature>
<sequence length="267" mass="30032">MDSSYDLENPCLIYEGGVTQPLAPLILVHDGGGTTFSYHCLEPINRPLYGVQNPRLHEGGWWEGGIPQMASHYIGLLSESMPGGGDILLGGWSLGGLLSLEMAHQLATAPSDARKFRVLGMIFIDSVYPRHLAEGRKVELPLPSEPIAKTPEEMGTMKLQEKVDINMTHARMMVRHWDLPKWEGIAVPPTILLRAKEGVERESQVFVDHAREKRMLGWEKYSAEHGNFIKDVVDIEGHHFSIFEFDRIPDITEKIWLAADALDRPEF</sequence>
<dbReference type="InterPro" id="IPR029058">
    <property type="entry name" value="AB_hydrolase_fold"/>
</dbReference>
<protein>
    <recommendedName>
        <fullName evidence="1">Thioesterase domain-containing protein</fullName>
    </recommendedName>
</protein>
<proteinExistence type="predicted"/>
<evidence type="ECO:0000313" key="2">
    <source>
        <dbReference type="EMBL" id="RYO73919.1"/>
    </source>
</evidence>
<dbReference type="SUPFAM" id="SSF53474">
    <property type="entry name" value="alpha/beta-Hydrolases"/>
    <property type="match status" value="1"/>
</dbReference>
<dbReference type="Pfam" id="PF00975">
    <property type="entry name" value="Thioesterase"/>
    <property type="match status" value="1"/>
</dbReference>
<dbReference type="Gene3D" id="3.40.50.1820">
    <property type="entry name" value="alpha/beta hydrolase"/>
    <property type="match status" value="1"/>
</dbReference>
<name>A0ABY0GUJ4_9PEZI</name>
<dbReference type="InterPro" id="IPR001031">
    <property type="entry name" value="Thioesterase"/>
</dbReference>
<keyword evidence="3" id="KW-1185">Reference proteome</keyword>
<dbReference type="EMBL" id="QJNS01000744">
    <property type="protein sequence ID" value="RYO73919.1"/>
    <property type="molecule type" value="Genomic_DNA"/>
</dbReference>
<comment type="caution">
    <text evidence="2">The sequence shown here is derived from an EMBL/GenBank/DDBJ whole genome shotgun (WGS) entry which is preliminary data.</text>
</comment>
<organism evidence="2 3">
    <name type="scientific">Monosporascus cannonballus</name>
    <dbReference type="NCBI Taxonomy" id="155416"/>
    <lineage>
        <taxon>Eukaryota</taxon>
        <taxon>Fungi</taxon>
        <taxon>Dikarya</taxon>
        <taxon>Ascomycota</taxon>
        <taxon>Pezizomycotina</taxon>
        <taxon>Sordariomycetes</taxon>
        <taxon>Xylariomycetidae</taxon>
        <taxon>Xylariales</taxon>
        <taxon>Xylariales incertae sedis</taxon>
        <taxon>Monosporascus</taxon>
    </lineage>
</organism>
<accession>A0ABY0GUJ4</accession>
<reference evidence="2 3" key="1">
    <citation type="submission" date="2018-06" db="EMBL/GenBank/DDBJ databases">
        <title>Complete Genomes of Monosporascus.</title>
        <authorList>
            <person name="Robinson A.J."/>
            <person name="Natvig D.O."/>
        </authorList>
    </citation>
    <scope>NUCLEOTIDE SEQUENCE [LARGE SCALE GENOMIC DNA]</scope>
    <source>
        <strain evidence="2 3">CBS 609.92</strain>
    </source>
</reference>
<evidence type="ECO:0000259" key="1">
    <source>
        <dbReference type="Pfam" id="PF00975"/>
    </source>
</evidence>
<gene>
    <name evidence="2" type="ORF">DL762_010589</name>
</gene>
<evidence type="ECO:0000313" key="3">
    <source>
        <dbReference type="Proteomes" id="UP000294003"/>
    </source>
</evidence>